<evidence type="ECO:0000313" key="1">
    <source>
        <dbReference type="EMBL" id="MDN3708838.1"/>
    </source>
</evidence>
<name>A0ABT8CWE1_9FLAO</name>
<protein>
    <submittedName>
        <fullName evidence="1">Uncharacterized protein</fullName>
    </submittedName>
</protein>
<keyword evidence="2" id="KW-1185">Reference proteome</keyword>
<proteinExistence type="predicted"/>
<dbReference type="EMBL" id="JAUFQU010000002">
    <property type="protein sequence ID" value="MDN3708838.1"/>
    <property type="molecule type" value="Genomic_DNA"/>
</dbReference>
<gene>
    <name evidence="1" type="ORF">QW060_17190</name>
</gene>
<accession>A0ABT8CWE1</accession>
<sequence>MLEQNEKEVAISHVSNILGRTFSEINSIYDQFAVLENPDRFLHIIYWLGKLAIDEVVYNNKRTITFSPILRERLGHHIYGEIWADNIKNALKELNLLQRPIHIISANMHSVMNSIFAVPVLKSRLKDKIDIEIYEELSKSENDVLRKVVKERADREGMLFLPDTSGTNIDVQLFDTAKIDPETSTLVHALKENLTKKNLLILLWIMPSESRLMKRLTSCLNRLKKMYI</sequence>
<dbReference type="Proteomes" id="UP001242368">
    <property type="component" value="Unassembled WGS sequence"/>
</dbReference>
<reference evidence="2" key="1">
    <citation type="journal article" date="2019" name="Int. J. Syst. Evol. Microbiol.">
        <title>The Global Catalogue of Microorganisms (GCM) 10K type strain sequencing project: providing services to taxonomists for standard genome sequencing and annotation.</title>
        <authorList>
            <consortium name="The Broad Institute Genomics Platform"/>
            <consortium name="The Broad Institute Genome Sequencing Center for Infectious Disease"/>
            <person name="Wu L."/>
            <person name="Ma J."/>
        </authorList>
    </citation>
    <scope>NUCLEOTIDE SEQUENCE [LARGE SCALE GENOMIC DNA]</scope>
    <source>
        <strain evidence="2">CECT 7184</strain>
    </source>
</reference>
<comment type="caution">
    <text evidence="1">The sequence shown here is derived from an EMBL/GenBank/DDBJ whole genome shotgun (WGS) entry which is preliminary data.</text>
</comment>
<organism evidence="1 2">
    <name type="scientific">Paenimyroides ceti</name>
    <dbReference type="NCBI Taxonomy" id="395087"/>
    <lineage>
        <taxon>Bacteria</taxon>
        <taxon>Pseudomonadati</taxon>
        <taxon>Bacteroidota</taxon>
        <taxon>Flavobacteriia</taxon>
        <taxon>Flavobacteriales</taxon>
        <taxon>Flavobacteriaceae</taxon>
        <taxon>Paenimyroides</taxon>
    </lineage>
</organism>
<evidence type="ECO:0000313" key="2">
    <source>
        <dbReference type="Proteomes" id="UP001242368"/>
    </source>
</evidence>